<dbReference type="GO" id="GO:0006260">
    <property type="term" value="P:DNA replication"/>
    <property type="evidence" value="ECO:0007669"/>
    <property type="project" value="UniProtKB-UniRule"/>
</dbReference>
<comment type="caution">
    <text evidence="5">The sequence shown here is derived from an EMBL/GenBank/DDBJ whole genome shotgun (WGS) entry which is preliminary data.</text>
</comment>
<evidence type="ECO:0000256" key="1">
    <source>
        <dbReference type="ARBA" id="ARBA00023125"/>
    </source>
</evidence>
<dbReference type="NCBIfam" id="TIGR00621">
    <property type="entry name" value="ssb"/>
    <property type="match status" value="1"/>
</dbReference>
<dbReference type="Proteomes" id="UP000050509">
    <property type="component" value="Unassembled WGS sequence"/>
</dbReference>
<accession>A0A0P9F9B2</accession>
<dbReference type="InterPro" id="IPR012340">
    <property type="entry name" value="NA-bd_OB-fold"/>
</dbReference>
<feature type="region of interest" description="Disordered" evidence="4">
    <location>
        <begin position="107"/>
        <end position="183"/>
    </location>
</feature>
<evidence type="ECO:0000313" key="5">
    <source>
        <dbReference type="EMBL" id="KPV53216.1"/>
    </source>
</evidence>
<evidence type="ECO:0000256" key="2">
    <source>
        <dbReference type="HAMAP-Rule" id="MF_00984"/>
    </source>
</evidence>
<name>A0A0P9F9B2_9CHLR</name>
<proteinExistence type="inferred from homology"/>
<evidence type="ECO:0000313" key="6">
    <source>
        <dbReference type="Proteomes" id="UP000050509"/>
    </source>
</evidence>
<keyword evidence="2" id="KW-0227">DNA damage</keyword>
<dbReference type="HAMAP" id="MF_00984">
    <property type="entry name" value="SSB"/>
    <property type="match status" value="1"/>
</dbReference>
<dbReference type="Gene3D" id="2.40.50.140">
    <property type="entry name" value="Nucleic acid-binding proteins"/>
    <property type="match status" value="1"/>
</dbReference>
<dbReference type="GO" id="GO:0006310">
    <property type="term" value="P:DNA recombination"/>
    <property type="evidence" value="ECO:0007669"/>
    <property type="project" value="UniProtKB-UniRule"/>
</dbReference>
<keyword evidence="2" id="KW-0233">DNA recombination</keyword>
<dbReference type="Pfam" id="PF00436">
    <property type="entry name" value="SSB"/>
    <property type="match status" value="1"/>
</dbReference>
<evidence type="ECO:0000256" key="4">
    <source>
        <dbReference type="SAM" id="MobiDB-lite"/>
    </source>
</evidence>
<dbReference type="GO" id="GO:0003697">
    <property type="term" value="F:single-stranded DNA binding"/>
    <property type="evidence" value="ECO:0007669"/>
    <property type="project" value="UniProtKB-UniRule"/>
</dbReference>
<evidence type="ECO:0000256" key="3">
    <source>
        <dbReference type="RuleBase" id="RU000524"/>
    </source>
</evidence>
<dbReference type="PATRIC" id="fig|186479.3.peg.6518"/>
<dbReference type="GO" id="GO:0006281">
    <property type="term" value="P:DNA repair"/>
    <property type="evidence" value="ECO:0007669"/>
    <property type="project" value="UniProtKB-UniRule"/>
</dbReference>
<keyword evidence="2" id="KW-0235">DNA replication</keyword>
<organism evidence="5 6">
    <name type="scientific">Kouleothrix aurantiaca</name>
    <dbReference type="NCBI Taxonomy" id="186479"/>
    <lineage>
        <taxon>Bacteria</taxon>
        <taxon>Bacillati</taxon>
        <taxon>Chloroflexota</taxon>
        <taxon>Chloroflexia</taxon>
        <taxon>Chloroflexales</taxon>
        <taxon>Roseiflexineae</taxon>
        <taxon>Roseiflexaceae</taxon>
        <taxon>Kouleothrix</taxon>
    </lineage>
</organism>
<dbReference type="PANTHER" id="PTHR10302">
    <property type="entry name" value="SINGLE-STRANDED DNA-BINDING PROTEIN"/>
    <property type="match status" value="1"/>
</dbReference>
<comment type="subunit">
    <text evidence="2">Homotetramer.</text>
</comment>
<keyword evidence="2" id="KW-0234">DNA repair</keyword>
<dbReference type="AlphaFoldDB" id="A0A0P9F9B2"/>
<comment type="function">
    <text evidence="2">Plays an important role in DNA replication, recombination and repair. Binds to ssDNA and to an array of partner proteins to recruit them to their sites of action during DNA metabolism.</text>
</comment>
<dbReference type="SUPFAM" id="SSF50249">
    <property type="entry name" value="Nucleic acid-binding proteins"/>
    <property type="match status" value="1"/>
</dbReference>
<keyword evidence="6" id="KW-1185">Reference proteome</keyword>
<keyword evidence="1 2" id="KW-0238">DNA-binding</keyword>
<dbReference type="InterPro" id="IPR011344">
    <property type="entry name" value="ssDNA-bd"/>
</dbReference>
<reference evidence="5 6" key="1">
    <citation type="submission" date="2015-09" db="EMBL/GenBank/DDBJ databases">
        <title>Draft genome sequence of Kouleothrix aurantiaca JCM 19913.</title>
        <authorList>
            <person name="Hemp J."/>
        </authorList>
    </citation>
    <scope>NUCLEOTIDE SEQUENCE [LARGE SCALE GENOMIC DNA]</scope>
    <source>
        <strain evidence="5 6">COM-B</strain>
    </source>
</reference>
<dbReference type="PANTHER" id="PTHR10302:SF27">
    <property type="entry name" value="SINGLE-STRANDED DNA-BINDING PROTEIN"/>
    <property type="match status" value="1"/>
</dbReference>
<comment type="caution">
    <text evidence="2">Lacks conserved residue(s) required for the propagation of feature annotation.</text>
</comment>
<dbReference type="InterPro" id="IPR000424">
    <property type="entry name" value="Primosome_PriB/ssb"/>
</dbReference>
<feature type="short sequence motif" description="Important for interaction with partner proteins" evidence="2">
    <location>
        <begin position="178"/>
        <end position="183"/>
    </location>
</feature>
<feature type="compositionally biased region" description="Low complexity" evidence="4">
    <location>
        <begin position="134"/>
        <end position="169"/>
    </location>
</feature>
<gene>
    <name evidence="5" type="ORF">SE17_10920</name>
</gene>
<sequence>MAKDLNKVMLTGHLGADPEMRYTAQGSAVTTFRVASGRAWKSSDGSQHDDTEWFRVVAWDKLGEICNQYLTKGTRVYVEGRLQTRKWQDQNGQDRYSTEVIANDMIILSSRQDRPSGGNDYEAPMEDEIPAPVPTRRAAPAPAAAPAAAPRPANGSSRAAAPATRAPSRNVPQAIDNDEDLPF</sequence>
<dbReference type="CDD" id="cd04496">
    <property type="entry name" value="SSB_OBF"/>
    <property type="match status" value="1"/>
</dbReference>
<dbReference type="GO" id="GO:0009295">
    <property type="term" value="C:nucleoid"/>
    <property type="evidence" value="ECO:0007669"/>
    <property type="project" value="TreeGrafter"/>
</dbReference>
<protein>
    <recommendedName>
        <fullName evidence="2 3">Single-stranded DNA-binding protein</fullName>
        <shortName evidence="2">SSB</shortName>
    </recommendedName>
</protein>
<dbReference type="PROSITE" id="PS50935">
    <property type="entry name" value="SSB"/>
    <property type="match status" value="1"/>
</dbReference>
<dbReference type="EMBL" id="LJCR01000312">
    <property type="protein sequence ID" value="KPV53216.1"/>
    <property type="molecule type" value="Genomic_DNA"/>
</dbReference>